<dbReference type="Pfam" id="PF00453">
    <property type="entry name" value="Ribosomal_L20"/>
    <property type="match status" value="1"/>
</dbReference>
<dbReference type="RefSeq" id="WP_138226727.1">
    <property type="nucleotide sequence ID" value="NZ_CP040396.1"/>
</dbReference>
<dbReference type="GO" id="GO:1990904">
    <property type="term" value="C:ribonucleoprotein complex"/>
    <property type="evidence" value="ECO:0007669"/>
    <property type="project" value="UniProtKB-KW"/>
</dbReference>
<dbReference type="GO" id="GO:0019843">
    <property type="term" value="F:rRNA binding"/>
    <property type="evidence" value="ECO:0007669"/>
    <property type="project" value="UniProtKB-UniRule"/>
</dbReference>
<proteinExistence type="inferred from homology"/>
<evidence type="ECO:0000256" key="3">
    <source>
        <dbReference type="ARBA" id="ARBA00022884"/>
    </source>
</evidence>
<dbReference type="FunFam" id="1.10.1900.20:FF:000001">
    <property type="entry name" value="50S ribosomal protein L20"/>
    <property type="match status" value="1"/>
</dbReference>
<dbReference type="PRINTS" id="PR00062">
    <property type="entry name" value="RIBOSOMALL20"/>
</dbReference>
<dbReference type="GO" id="GO:0006412">
    <property type="term" value="P:translation"/>
    <property type="evidence" value="ECO:0007669"/>
    <property type="project" value="InterPro"/>
</dbReference>
<keyword evidence="3 8" id="KW-0694">RNA-binding</keyword>
<dbReference type="SUPFAM" id="SSF74731">
    <property type="entry name" value="Ribosomal protein L20"/>
    <property type="match status" value="1"/>
</dbReference>
<accession>A0A4P8XQC6</accession>
<dbReference type="Proteomes" id="UP000300879">
    <property type="component" value="Chromosome"/>
</dbReference>
<keyword evidence="4 8" id="KW-0689">Ribosomal protein</keyword>
<keyword evidence="11" id="KW-1185">Reference proteome</keyword>
<reference evidence="10 11" key="1">
    <citation type="submission" date="2019-05" db="EMBL/GenBank/DDBJ databases">
        <authorList>
            <person name="Chen C."/>
        </authorList>
    </citation>
    <scope>NUCLEOTIDE SEQUENCE [LARGE SCALE GENOMIC DNA]</scope>
    <source>
        <strain evidence="10 11">HB172198</strain>
    </source>
</reference>
<dbReference type="AlphaFoldDB" id="A0A4P8XQC6"/>
<comment type="similarity">
    <text evidence="1 8 9">Belongs to the bacterial ribosomal protein bL20 family.</text>
</comment>
<keyword evidence="5 8" id="KW-0687">Ribonucleoprotein</keyword>
<evidence type="ECO:0000256" key="9">
    <source>
        <dbReference type="RuleBase" id="RU000560"/>
    </source>
</evidence>
<dbReference type="OrthoDB" id="9808966at2"/>
<dbReference type="PANTHER" id="PTHR10986">
    <property type="entry name" value="39S RIBOSOMAL PROTEIN L20"/>
    <property type="match status" value="1"/>
</dbReference>
<comment type="function">
    <text evidence="6 8 9">Binds directly to 23S ribosomal RNA and is necessary for the in vitro assembly process of the 50S ribosomal subunit. It is not involved in the protein synthesizing functions of that subunit.</text>
</comment>
<evidence type="ECO:0000256" key="2">
    <source>
        <dbReference type="ARBA" id="ARBA00022730"/>
    </source>
</evidence>
<dbReference type="Gene3D" id="6.10.160.10">
    <property type="match status" value="1"/>
</dbReference>
<evidence type="ECO:0000313" key="11">
    <source>
        <dbReference type="Proteomes" id="UP000300879"/>
    </source>
</evidence>
<dbReference type="EMBL" id="CP040396">
    <property type="protein sequence ID" value="QCT03921.1"/>
    <property type="molecule type" value="Genomic_DNA"/>
</dbReference>
<dbReference type="CDD" id="cd07026">
    <property type="entry name" value="Ribosomal_L20"/>
    <property type="match status" value="1"/>
</dbReference>
<gene>
    <name evidence="8" type="primary">rplT</name>
    <name evidence="10" type="ORF">E6C60_3210</name>
</gene>
<evidence type="ECO:0000256" key="1">
    <source>
        <dbReference type="ARBA" id="ARBA00007698"/>
    </source>
</evidence>
<protein>
    <recommendedName>
        <fullName evidence="7 8">Large ribosomal subunit protein bL20</fullName>
    </recommendedName>
</protein>
<evidence type="ECO:0000256" key="7">
    <source>
        <dbReference type="ARBA" id="ARBA00035172"/>
    </source>
</evidence>
<dbReference type="GO" id="GO:0003735">
    <property type="term" value="F:structural constituent of ribosome"/>
    <property type="evidence" value="ECO:0007669"/>
    <property type="project" value="InterPro"/>
</dbReference>
<dbReference type="PROSITE" id="PS00937">
    <property type="entry name" value="RIBOSOMAL_L20"/>
    <property type="match status" value="1"/>
</dbReference>
<evidence type="ECO:0000256" key="4">
    <source>
        <dbReference type="ARBA" id="ARBA00022980"/>
    </source>
</evidence>
<dbReference type="InterPro" id="IPR049946">
    <property type="entry name" value="RIBOSOMAL_L20_CS"/>
</dbReference>
<name>A0A4P8XQC6_9BACL</name>
<dbReference type="Gene3D" id="1.10.1900.20">
    <property type="entry name" value="Ribosomal protein L20"/>
    <property type="match status" value="1"/>
</dbReference>
<evidence type="ECO:0000256" key="8">
    <source>
        <dbReference type="HAMAP-Rule" id="MF_00382"/>
    </source>
</evidence>
<dbReference type="GO" id="GO:0000027">
    <property type="term" value="P:ribosomal large subunit assembly"/>
    <property type="evidence" value="ECO:0007669"/>
    <property type="project" value="UniProtKB-UniRule"/>
</dbReference>
<dbReference type="NCBIfam" id="TIGR01032">
    <property type="entry name" value="rplT_bact"/>
    <property type="match status" value="1"/>
</dbReference>
<organism evidence="10 11">
    <name type="scientific">Paenibacillus algicola</name>
    <dbReference type="NCBI Taxonomy" id="2565926"/>
    <lineage>
        <taxon>Bacteria</taxon>
        <taxon>Bacillati</taxon>
        <taxon>Bacillota</taxon>
        <taxon>Bacilli</taxon>
        <taxon>Bacillales</taxon>
        <taxon>Paenibacillaceae</taxon>
        <taxon>Paenibacillus</taxon>
    </lineage>
</organism>
<keyword evidence="2 8" id="KW-0699">rRNA-binding</keyword>
<dbReference type="InterPro" id="IPR035566">
    <property type="entry name" value="Ribosomal_protein_bL20_C"/>
</dbReference>
<evidence type="ECO:0000256" key="5">
    <source>
        <dbReference type="ARBA" id="ARBA00023274"/>
    </source>
</evidence>
<dbReference type="KEGG" id="palo:E6C60_3210"/>
<dbReference type="GO" id="GO:0005840">
    <property type="term" value="C:ribosome"/>
    <property type="evidence" value="ECO:0007669"/>
    <property type="project" value="UniProtKB-KW"/>
</dbReference>
<sequence>MARVKGGFVVRRRHKKVLKLAKGYFGSKHRIFKTAKEQVMKSMLYAYRDRRQTKRNFRKLWIVRINAAARQNGLSYSKMMHGLKLAGVNINRKMLADLAVNDLNAFNSLATVAKEKVNA</sequence>
<evidence type="ECO:0000313" key="10">
    <source>
        <dbReference type="EMBL" id="QCT03921.1"/>
    </source>
</evidence>
<dbReference type="HAMAP" id="MF_00382">
    <property type="entry name" value="Ribosomal_bL20"/>
    <property type="match status" value="1"/>
</dbReference>
<dbReference type="InterPro" id="IPR005813">
    <property type="entry name" value="Ribosomal_bL20"/>
</dbReference>
<evidence type="ECO:0000256" key="6">
    <source>
        <dbReference type="ARBA" id="ARBA00024775"/>
    </source>
</evidence>